<accession>A0A8J5JJ83</accession>
<evidence type="ECO:0000313" key="2">
    <source>
        <dbReference type="Proteomes" id="UP000747542"/>
    </source>
</evidence>
<comment type="caution">
    <text evidence="1">The sequence shown here is derived from an EMBL/GenBank/DDBJ whole genome shotgun (WGS) entry which is preliminary data.</text>
</comment>
<dbReference type="Proteomes" id="UP000747542">
    <property type="component" value="Unassembled WGS sequence"/>
</dbReference>
<gene>
    <name evidence="1" type="ORF">Hamer_G009983</name>
</gene>
<name>A0A8J5JJ83_HOMAM</name>
<organism evidence="1 2">
    <name type="scientific">Homarus americanus</name>
    <name type="common">American lobster</name>
    <dbReference type="NCBI Taxonomy" id="6706"/>
    <lineage>
        <taxon>Eukaryota</taxon>
        <taxon>Metazoa</taxon>
        <taxon>Ecdysozoa</taxon>
        <taxon>Arthropoda</taxon>
        <taxon>Crustacea</taxon>
        <taxon>Multicrustacea</taxon>
        <taxon>Malacostraca</taxon>
        <taxon>Eumalacostraca</taxon>
        <taxon>Eucarida</taxon>
        <taxon>Decapoda</taxon>
        <taxon>Pleocyemata</taxon>
        <taxon>Astacidea</taxon>
        <taxon>Nephropoidea</taxon>
        <taxon>Nephropidae</taxon>
        <taxon>Homarus</taxon>
    </lineage>
</organism>
<sequence length="90" mass="10694">MATFDVEEFIENPSVEMLKDSVLRKDDWMKLADTYEIEYRCSQRKSEIQSAVLTELVNEEVLPKWALTLRSFDPREAVEIRKLEMEHELT</sequence>
<evidence type="ECO:0000313" key="1">
    <source>
        <dbReference type="EMBL" id="KAG7157151.1"/>
    </source>
</evidence>
<protein>
    <submittedName>
        <fullName evidence="1">Uncharacterized protein</fullName>
    </submittedName>
</protein>
<dbReference type="AlphaFoldDB" id="A0A8J5JJ83"/>
<reference evidence="1" key="1">
    <citation type="journal article" date="2021" name="Sci. Adv.">
        <title>The American lobster genome reveals insights on longevity, neural, and immune adaptations.</title>
        <authorList>
            <person name="Polinski J.M."/>
            <person name="Zimin A.V."/>
            <person name="Clark K.F."/>
            <person name="Kohn A.B."/>
            <person name="Sadowski N."/>
            <person name="Timp W."/>
            <person name="Ptitsyn A."/>
            <person name="Khanna P."/>
            <person name="Romanova D.Y."/>
            <person name="Williams P."/>
            <person name="Greenwood S.J."/>
            <person name="Moroz L.L."/>
            <person name="Walt D.R."/>
            <person name="Bodnar A.G."/>
        </authorList>
    </citation>
    <scope>NUCLEOTIDE SEQUENCE</scope>
    <source>
        <strain evidence="1">GMGI-L3</strain>
    </source>
</reference>
<proteinExistence type="predicted"/>
<dbReference type="EMBL" id="JAHLQT010037907">
    <property type="protein sequence ID" value="KAG7157151.1"/>
    <property type="molecule type" value="Genomic_DNA"/>
</dbReference>
<keyword evidence="2" id="KW-1185">Reference proteome</keyword>